<dbReference type="GO" id="GO:0005886">
    <property type="term" value="C:plasma membrane"/>
    <property type="evidence" value="ECO:0007669"/>
    <property type="project" value="TreeGrafter"/>
</dbReference>
<dbReference type="OrthoDB" id="9792945at2"/>
<dbReference type="PANTHER" id="PTHR33507:SF3">
    <property type="entry name" value="INNER MEMBRANE PROTEIN YBBJ"/>
    <property type="match status" value="1"/>
</dbReference>
<evidence type="ECO:0000259" key="6">
    <source>
        <dbReference type="Pfam" id="PF01957"/>
    </source>
</evidence>
<evidence type="ECO:0000313" key="8">
    <source>
        <dbReference type="Proteomes" id="UP000179769"/>
    </source>
</evidence>
<dbReference type="EMBL" id="MAXA01000113">
    <property type="protein sequence ID" value="OHV37388.1"/>
    <property type="molecule type" value="Genomic_DNA"/>
</dbReference>
<accession>A0A1S1QRP9</accession>
<comment type="caution">
    <text evidence="7">The sequence shown here is derived from an EMBL/GenBank/DDBJ whole genome shotgun (WGS) entry which is preliminary data.</text>
</comment>
<organism evidence="7 8">
    <name type="scientific">Parafrankia soli</name>
    <dbReference type="NCBI Taxonomy" id="2599596"/>
    <lineage>
        <taxon>Bacteria</taxon>
        <taxon>Bacillati</taxon>
        <taxon>Actinomycetota</taxon>
        <taxon>Actinomycetes</taxon>
        <taxon>Frankiales</taxon>
        <taxon>Frankiaceae</taxon>
        <taxon>Parafrankia</taxon>
    </lineage>
</organism>
<name>A0A1S1QRP9_9ACTN</name>
<dbReference type="SUPFAM" id="SSF141322">
    <property type="entry name" value="NfeD domain-like"/>
    <property type="match status" value="1"/>
</dbReference>
<evidence type="ECO:0000256" key="4">
    <source>
        <dbReference type="ARBA" id="ARBA00023136"/>
    </source>
</evidence>
<gene>
    <name evidence="7" type="ORF">BBK14_02895</name>
</gene>
<dbReference type="RefSeq" id="WP_071061800.1">
    <property type="nucleotide sequence ID" value="NZ_JBFLUH010000155.1"/>
</dbReference>
<comment type="subcellular location">
    <subcellularLocation>
        <location evidence="1">Membrane</location>
        <topology evidence="1">Multi-pass membrane protein</topology>
    </subcellularLocation>
</comment>
<evidence type="ECO:0000256" key="5">
    <source>
        <dbReference type="SAM" id="Phobius"/>
    </source>
</evidence>
<dbReference type="Gene3D" id="2.40.50.140">
    <property type="entry name" value="Nucleic acid-binding proteins"/>
    <property type="match status" value="1"/>
</dbReference>
<keyword evidence="3 5" id="KW-1133">Transmembrane helix</keyword>
<evidence type="ECO:0000256" key="2">
    <source>
        <dbReference type="ARBA" id="ARBA00022692"/>
    </source>
</evidence>
<dbReference type="PANTHER" id="PTHR33507">
    <property type="entry name" value="INNER MEMBRANE PROTEIN YBBJ"/>
    <property type="match status" value="1"/>
</dbReference>
<evidence type="ECO:0000313" key="7">
    <source>
        <dbReference type="EMBL" id="OHV37388.1"/>
    </source>
</evidence>
<proteinExistence type="predicted"/>
<keyword evidence="8" id="KW-1185">Reference proteome</keyword>
<evidence type="ECO:0000256" key="3">
    <source>
        <dbReference type="ARBA" id="ARBA00022989"/>
    </source>
</evidence>
<feature type="transmembrane region" description="Helical" evidence="5">
    <location>
        <begin position="46"/>
        <end position="64"/>
    </location>
</feature>
<dbReference type="Proteomes" id="UP000179769">
    <property type="component" value="Unassembled WGS sequence"/>
</dbReference>
<dbReference type="Pfam" id="PF01957">
    <property type="entry name" value="NfeD"/>
    <property type="match status" value="1"/>
</dbReference>
<keyword evidence="2 5" id="KW-0812">Transmembrane</keyword>
<dbReference type="AlphaFoldDB" id="A0A1S1QRP9"/>
<dbReference type="InterPro" id="IPR052165">
    <property type="entry name" value="Membrane_assoc_protease"/>
</dbReference>
<reference evidence="8" key="1">
    <citation type="submission" date="2016-07" db="EMBL/GenBank/DDBJ databases">
        <title>Frankia sp. NRRL B-16219 Genome sequencing.</title>
        <authorList>
            <person name="Ghodhbane-Gtari F."/>
            <person name="Swanson E."/>
            <person name="Gueddou A."/>
            <person name="Louati M."/>
            <person name="Nouioui I."/>
            <person name="Hezbri K."/>
            <person name="Abebe-Akele F."/>
            <person name="Simpson S."/>
            <person name="Morris K."/>
            <person name="Thomas K."/>
            <person name="Gtari M."/>
            <person name="Tisa L.S."/>
        </authorList>
    </citation>
    <scope>NUCLEOTIDE SEQUENCE [LARGE SCALE GENOMIC DNA]</scope>
    <source>
        <strain evidence="8">NRRL B-16219</strain>
    </source>
</reference>
<evidence type="ECO:0000256" key="1">
    <source>
        <dbReference type="ARBA" id="ARBA00004141"/>
    </source>
</evidence>
<dbReference type="InterPro" id="IPR012340">
    <property type="entry name" value="NA-bd_OB-fold"/>
</dbReference>
<dbReference type="InterPro" id="IPR002810">
    <property type="entry name" value="NfeD-like_C"/>
</dbReference>
<feature type="transmembrane region" description="Helical" evidence="5">
    <location>
        <begin position="7"/>
        <end position="40"/>
    </location>
</feature>
<sequence>MADEVVWIVVAGALLVGELLTLDLVLVMFALAALVGAGLAVLGADLIVQLVGFAVAAAGLTFGLRPVARRHLTSGPVLRTGTDALVGVPAVVLERVDGSTGRVRLAGEVWSARSYPATDEFEVGATVRVLRVDGAHVIVHADAVRRELD</sequence>
<keyword evidence="4 5" id="KW-0472">Membrane</keyword>
<feature type="domain" description="NfeD-like C-terminal" evidence="6">
    <location>
        <begin position="83"/>
        <end position="139"/>
    </location>
</feature>
<protein>
    <recommendedName>
        <fullName evidence="6">NfeD-like C-terminal domain-containing protein</fullName>
    </recommendedName>
</protein>